<evidence type="ECO:0000313" key="1">
    <source>
        <dbReference type="EMBL" id="PSL54149.1"/>
    </source>
</evidence>
<dbReference type="Proteomes" id="UP000241118">
    <property type="component" value="Unassembled WGS sequence"/>
</dbReference>
<dbReference type="AlphaFoldDB" id="A0A2P8I6P4"/>
<keyword evidence="2" id="KW-1185">Reference proteome</keyword>
<sequence>MPHAGLVHRGEQHGGAEVVVAGVQGCVGRVEAVAHDGGLVADHVHSFEEFFHRVGIGDVVGHGWTVAVGLGEVGVEHDDVVAFFGQLVGDV</sequence>
<dbReference type="EMBL" id="PYAX01000007">
    <property type="protein sequence ID" value="PSL54149.1"/>
    <property type="molecule type" value="Genomic_DNA"/>
</dbReference>
<proteinExistence type="predicted"/>
<protein>
    <submittedName>
        <fullName evidence="1">Uncharacterized protein</fullName>
    </submittedName>
</protein>
<accession>A0A2P8I6P4</accession>
<comment type="caution">
    <text evidence="1">The sequence shown here is derived from an EMBL/GenBank/DDBJ whole genome shotgun (WGS) entry which is preliminary data.</text>
</comment>
<name>A0A2P8I6P4_SACCR</name>
<reference evidence="1 2" key="1">
    <citation type="submission" date="2018-03" db="EMBL/GenBank/DDBJ databases">
        <title>Genomic Encyclopedia of Type Strains, Phase III (KMG-III): the genomes of soil and plant-associated and newly described type strains.</title>
        <authorList>
            <person name="Whitman W."/>
        </authorList>
    </citation>
    <scope>NUCLEOTIDE SEQUENCE [LARGE SCALE GENOMIC DNA]</scope>
    <source>
        <strain evidence="1 2">CGMCC 4.7097</strain>
    </source>
</reference>
<organism evidence="1 2">
    <name type="scientific">Saccharothrix carnea</name>
    <dbReference type="NCBI Taxonomy" id="1280637"/>
    <lineage>
        <taxon>Bacteria</taxon>
        <taxon>Bacillati</taxon>
        <taxon>Actinomycetota</taxon>
        <taxon>Actinomycetes</taxon>
        <taxon>Pseudonocardiales</taxon>
        <taxon>Pseudonocardiaceae</taxon>
        <taxon>Saccharothrix</taxon>
    </lineage>
</organism>
<gene>
    <name evidence="1" type="ORF">B0I31_107204</name>
</gene>
<evidence type="ECO:0000313" key="2">
    <source>
        <dbReference type="Proteomes" id="UP000241118"/>
    </source>
</evidence>